<dbReference type="STRING" id="1802619.A2797_01780"/>
<dbReference type="Proteomes" id="UP000179005">
    <property type="component" value="Unassembled WGS sequence"/>
</dbReference>
<name>A0A1F4VBK3_UNCKA</name>
<accession>A0A1F4VBK3</accession>
<organism evidence="1 2">
    <name type="scientific">candidate division WWE3 bacterium RIFCSPHIGHO2_01_FULL_48_15</name>
    <dbReference type="NCBI Taxonomy" id="1802619"/>
    <lineage>
        <taxon>Bacteria</taxon>
        <taxon>Katanobacteria</taxon>
    </lineage>
</organism>
<gene>
    <name evidence="1" type="ORF">A2797_01780</name>
</gene>
<reference evidence="1 2" key="1">
    <citation type="journal article" date="2016" name="Nat. Commun.">
        <title>Thousands of microbial genomes shed light on interconnected biogeochemical processes in an aquifer system.</title>
        <authorList>
            <person name="Anantharaman K."/>
            <person name="Brown C.T."/>
            <person name="Hug L.A."/>
            <person name="Sharon I."/>
            <person name="Castelle C.J."/>
            <person name="Probst A.J."/>
            <person name="Thomas B.C."/>
            <person name="Singh A."/>
            <person name="Wilkins M.J."/>
            <person name="Karaoz U."/>
            <person name="Brodie E.L."/>
            <person name="Williams K.H."/>
            <person name="Hubbard S.S."/>
            <person name="Banfield J.F."/>
        </authorList>
    </citation>
    <scope>NUCLEOTIDE SEQUENCE [LARGE SCALE GENOMIC DNA]</scope>
</reference>
<comment type="caution">
    <text evidence="1">The sequence shown here is derived from an EMBL/GenBank/DDBJ whole genome shotgun (WGS) entry which is preliminary data.</text>
</comment>
<evidence type="ECO:0000313" key="1">
    <source>
        <dbReference type="EMBL" id="OGC54596.1"/>
    </source>
</evidence>
<sequence>MSDQITTTGTGNNATFNVYYGAENRQKRIEWVSGSCSVNKLYSALQNLFDELGQMDDGVPMSAQTPVEYTVGIIDAGDKDPWFIDRTTVEKLTGGAIKTASWNRVVGTNTGIVRMAYTQTVALVAGDIGKDVLMTVDGDRGTLLDYNDTGATKYMWIRPDSSAAANSFDDAPTGNGAWTIVGGTGTGNQAGGTATTGESVWANIFSIGTIETNTHLYIRQGTGLLNTYKALSLVQDWWSDGHIDILVNVKELGTENDEGVIQVFARQHSKTYDHFEVDLNTTTGGRNPIPLSTGNDLDNQFGWRKFTGSAGTGTFVVGEVISKSGTDKKGVLTKVEGTGAAPILTYYLIGDPLVDFALGDTSVTGATSLATCTAGTPADENAALLTTVVITHGFSTAYDINENDATERYSIVVTRSDAGTFTLNQYQQRFKYITRRGETSTASTDGLAGQFYIGSDLRINYDTQTGNFAEGLVVTGGTSGAKGTIVADHDSGATGFLILRNTRGTFVQNESITDSVTGAAEIVDLSTAVRILAPVKASPFGIYAGGKFFGAPGVVIDPTDITATDASNYQLIDDDGNVVKPPTKVVLTIGNTVLGDKLAAFRLTGALGDLQKDYYSATVQAIGAITVVVGEAIRVDEPGKTSEGILRLVDNNADPTLTKEYRLRFNTWSASTFNLFEFDANPAGAGTTTTNVNFAGVGTYAKIGDLVLNITRSNAVSYVTAIVDANNVTISPAITGQTSTDNIKLNYLPVATTTADDVYVPFIDSYETADGSETVTITYNDVAIPIRVRARRSGSLPTPIVPFEQDSTITSTGATVNVIRTPDTIFTP</sequence>
<evidence type="ECO:0000313" key="2">
    <source>
        <dbReference type="Proteomes" id="UP000179005"/>
    </source>
</evidence>
<dbReference type="EMBL" id="MEVC01000020">
    <property type="protein sequence ID" value="OGC54596.1"/>
    <property type="molecule type" value="Genomic_DNA"/>
</dbReference>
<protein>
    <submittedName>
        <fullName evidence="1">Uncharacterized protein</fullName>
    </submittedName>
</protein>
<proteinExistence type="predicted"/>
<dbReference type="AlphaFoldDB" id="A0A1F4VBK3"/>